<evidence type="ECO:0000313" key="2">
    <source>
        <dbReference type="Proteomes" id="UP000265520"/>
    </source>
</evidence>
<protein>
    <submittedName>
        <fullName evidence="1">Ubiquitin carboxyl-terminal hydrolase family protein</fullName>
    </submittedName>
</protein>
<proteinExistence type="predicted"/>
<dbReference type="GO" id="GO:0016787">
    <property type="term" value="F:hydrolase activity"/>
    <property type="evidence" value="ECO:0007669"/>
    <property type="project" value="UniProtKB-KW"/>
</dbReference>
<dbReference type="Proteomes" id="UP000265520">
    <property type="component" value="Unassembled WGS sequence"/>
</dbReference>
<dbReference type="AlphaFoldDB" id="A0A392S1T9"/>
<sequence length="74" mass="8329">MIDEDVIAAIDGVLSEGIATSLRYLRSIHGSRKSLKVKELRDIVFKEDLFEKFKDGLTPKVIFNAVKEKIHANA</sequence>
<accession>A0A392S1T9</accession>
<comment type="caution">
    <text evidence="1">The sequence shown here is derived from an EMBL/GenBank/DDBJ whole genome shotgun (WGS) entry which is preliminary data.</text>
</comment>
<feature type="non-terminal residue" evidence="1">
    <location>
        <position position="74"/>
    </location>
</feature>
<reference evidence="1 2" key="1">
    <citation type="journal article" date="2018" name="Front. Plant Sci.">
        <title>Red Clover (Trifolium pratense) and Zigzag Clover (T. medium) - A Picture of Genomic Similarities and Differences.</title>
        <authorList>
            <person name="Dluhosova J."/>
            <person name="Istvanek J."/>
            <person name="Nedelnik J."/>
            <person name="Repkova J."/>
        </authorList>
    </citation>
    <scope>NUCLEOTIDE SEQUENCE [LARGE SCALE GENOMIC DNA]</scope>
    <source>
        <strain evidence="2">cv. 10/8</strain>
        <tissue evidence="1">Leaf</tissue>
    </source>
</reference>
<organism evidence="1 2">
    <name type="scientific">Trifolium medium</name>
    <dbReference type="NCBI Taxonomy" id="97028"/>
    <lineage>
        <taxon>Eukaryota</taxon>
        <taxon>Viridiplantae</taxon>
        <taxon>Streptophyta</taxon>
        <taxon>Embryophyta</taxon>
        <taxon>Tracheophyta</taxon>
        <taxon>Spermatophyta</taxon>
        <taxon>Magnoliopsida</taxon>
        <taxon>eudicotyledons</taxon>
        <taxon>Gunneridae</taxon>
        <taxon>Pentapetalae</taxon>
        <taxon>rosids</taxon>
        <taxon>fabids</taxon>
        <taxon>Fabales</taxon>
        <taxon>Fabaceae</taxon>
        <taxon>Papilionoideae</taxon>
        <taxon>50 kb inversion clade</taxon>
        <taxon>NPAAA clade</taxon>
        <taxon>Hologalegina</taxon>
        <taxon>IRL clade</taxon>
        <taxon>Trifolieae</taxon>
        <taxon>Trifolium</taxon>
    </lineage>
</organism>
<evidence type="ECO:0000313" key="1">
    <source>
        <dbReference type="EMBL" id="MCI41825.1"/>
    </source>
</evidence>
<keyword evidence="1" id="KW-0378">Hydrolase</keyword>
<keyword evidence="2" id="KW-1185">Reference proteome</keyword>
<name>A0A392S1T9_9FABA</name>
<dbReference type="EMBL" id="LXQA010296763">
    <property type="protein sequence ID" value="MCI41825.1"/>
    <property type="molecule type" value="Genomic_DNA"/>
</dbReference>